<sequence length="295" mass="31567">MLGVPGRGWLAKNAESEAPKSPVVEEPESTLGGVGTEPGQAAPTADGGPAVTIETPGETGREVPDLKRKAEDDGVGEEAEAAKSVKLENNGTPVKVIEDSTTDSDKVGVYIKNLVRPLMAQQVEELLGKYGACKEVWLNSIKSRCYAEFETPEQAKTAVENIDGTTFPEKTGRKVACGHLSKGKMHELVDLEERARSDGKTLDLIDKNGEVFLVCENGSKYCPDKPKNGGESEADEGSDSLANKDASNLSSVPIDSLYMKTKARPHLYYKPNSVGEKGEEAAATSPMHRSPGYDE</sequence>
<keyword evidence="2" id="KW-1185">Reference proteome</keyword>
<organism evidence="1 2">
    <name type="scientific">Spiromyces aspiralis</name>
    <dbReference type="NCBI Taxonomy" id="68401"/>
    <lineage>
        <taxon>Eukaryota</taxon>
        <taxon>Fungi</taxon>
        <taxon>Fungi incertae sedis</taxon>
        <taxon>Zoopagomycota</taxon>
        <taxon>Kickxellomycotina</taxon>
        <taxon>Kickxellomycetes</taxon>
        <taxon>Kickxellales</taxon>
        <taxon>Kickxellaceae</taxon>
        <taxon>Spiromyces</taxon>
    </lineage>
</organism>
<protein>
    <submittedName>
        <fullName evidence="1">Uncharacterized protein</fullName>
    </submittedName>
</protein>
<dbReference type="Proteomes" id="UP001145114">
    <property type="component" value="Unassembled WGS sequence"/>
</dbReference>
<comment type="caution">
    <text evidence="1">The sequence shown here is derived from an EMBL/GenBank/DDBJ whole genome shotgun (WGS) entry which is preliminary data.</text>
</comment>
<evidence type="ECO:0000313" key="2">
    <source>
        <dbReference type="Proteomes" id="UP001145114"/>
    </source>
</evidence>
<reference evidence="1" key="1">
    <citation type="submission" date="2022-06" db="EMBL/GenBank/DDBJ databases">
        <title>Phylogenomic reconstructions and comparative analyses of Kickxellomycotina fungi.</title>
        <authorList>
            <person name="Reynolds N.K."/>
            <person name="Stajich J.E."/>
            <person name="Barry K."/>
            <person name="Grigoriev I.V."/>
            <person name="Crous P."/>
            <person name="Smith M.E."/>
        </authorList>
    </citation>
    <scope>NUCLEOTIDE SEQUENCE</scope>
    <source>
        <strain evidence="1">RSA 2271</strain>
    </source>
</reference>
<name>A0ACC1HCP4_9FUNG</name>
<dbReference type="EMBL" id="JAMZIH010006135">
    <property type="protein sequence ID" value="KAJ1674242.1"/>
    <property type="molecule type" value="Genomic_DNA"/>
</dbReference>
<evidence type="ECO:0000313" key="1">
    <source>
        <dbReference type="EMBL" id="KAJ1674242.1"/>
    </source>
</evidence>
<gene>
    <name evidence="1" type="ORF">EV182_003680</name>
</gene>
<proteinExistence type="predicted"/>
<accession>A0ACC1HCP4</accession>